<dbReference type="SMART" id="SM00028">
    <property type="entry name" value="TPR"/>
    <property type="match status" value="3"/>
</dbReference>
<comment type="caution">
    <text evidence="5">The sequence shown here is derived from an EMBL/GenBank/DDBJ whole genome shotgun (WGS) entry which is preliminary data.</text>
</comment>
<feature type="coiled-coil region" evidence="3">
    <location>
        <begin position="23"/>
        <end position="82"/>
    </location>
</feature>
<evidence type="ECO:0000313" key="5">
    <source>
        <dbReference type="EMBL" id="CAB9500393.1"/>
    </source>
</evidence>
<dbReference type="PANTHER" id="PTHR46423:SF1">
    <property type="entry name" value="RNA POLYMERASE II-ASSOCIATED PROTEIN 3"/>
    <property type="match status" value="1"/>
</dbReference>
<dbReference type="Pfam" id="PF00515">
    <property type="entry name" value="TPR_1"/>
    <property type="match status" value="1"/>
</dbReference>
<reference evidence="5" key="1">
    <citation type="submission" date="2020-06" db="EMBL/GenBank/DDBJ databases">
        <authorList>
            <consortium name="Plant Systems Biology data submission"/>
        </authorList>
    </citation>
    <scope>NUCLEOTIDE SEQUENCE</scope>
    <source>
        <strain evidence="5">D6</strain>
    </source>
</reference>
<evidence type="ECO:0000313" key="6">
    <source>
        <dbReference type="Proteomes" id="UP001153069"/>
    </source>
</evidence>
<feature type="region of interest" description="Disordered" evidence="4">
    <location>
        <begin position="374"/>
        <end position="394"/>
    </location>
</feature>
<dbReference type="SUPFAM" id="SSF48452">
    <property type="entry name" value="TPR-like"/>
    <property type="match status" value="1"/>
</dbReference>
<evidence type="ECO:0000256" key="1">
    <source>
        <dbReference type="ARBA" id="ARBA00022803"/>
    </source>
</evidence>
<dbReference type="InterPro" id="IPR016098">
    <property type="entry name" value="CAP/MinC_C"/>
</dbReference>
<dbReference type="AlphaFoldDB" id="A0A9N8H392"/>
<evidence type="ECO:0000256" key="3">
    <source>
        <dbReference type="SAM" id="Coils"/>
    </source>
</evidence>
<dbReference type="InterPro" id="IPR051966">
    <property type="entry name" value="RPAP3"/>
</dbReference>
<dbReference type="Gene3D" id="2.160.20.70">
    <property type="match status" value="1"/>
</dbReference>
<keyword evidence="6" id="KW-1185">Reference proteome</keyword>
<dbReference type="Proteomes" id="UP001153069">
    <property type="component" value="Unassembled WGS sequence"/>
</dbReference>
<dbReference type="GO" id="GO:0101031">
    <property type="term" value="C:protein folding chaperone complex"/>
    <property type="evidence" value="ECO:0007669"/>
    <property type="project" value="TreeGrafter"/>
</dbReference>
<gene>
    <name evidence="5" type="ORF">SEMRO_83_G044160.1</name>
</gene>
<organism evidence="5 6">
    <name type="scientific">Seminavis robusta</name>
    <dbReference type="NCBI Taxonomy" id="568900"/>
    <lineage>
        <taxon>Eukaryota</taxon>
        <taxon>Sar</taxon>
        <taxon>Stramenopiles</taxon>
        <taxon>Ochrophyta</taxon>
        <taxon>Bacillariophyta</taxon>
        <taxon>Bacillariophyceae</taxon>
        <taxon>Bacillariophycidae</taxon>
        <taxon>Naviculales</taxon>
        <taxon>Naviculaceae</taxon>
        <taxon>Seminavis</taxon>
    </lineage>
</organism>
<dbReference type="PROSITE" id="PS50005">
    <property type="entry name" value="TPR"/>
    <property type="match status" value="2"/>
</dbReference>
<protein>
    <submittedName>
        <fullName evidence="5">Unc-45 homolog A</fullName>
    </submittedName>
</protein>
<dbReference type="Gene3D" id="1.25.40.10">
    <property type="entry name" value="Tetratricopeptide repeat domain"/>
    <property type="match status" value="1"/>
</dbReference>
<evidence type="ECO:0000256" key="4">
    <source>
        <dbReference type="SAM" id="MobiDB-lite"/>
    </source>
</evidence>
<dbReference type="InterPro" id="IPR019734">
    <property type="entry name" value="TPR_rpt"/>
</dbReference>
<name>A0A9N8H392_9STRA</name>
<evidence type="ECO:0000256" key="2">
    <source>
        <dbReference type="PROSITE-ProRule" id="PRU00339"/>
    </source>
</evidence>
<keyword evidence="3" id="KW-0175">Coiled coil</keyword>
<dbReference type="PANTHER" id="PTHR46423">
    <property type="entry name" value="RNA POLYMERASE II-ASSOCIATED PROTEIN 3"/>
    <property type="match status" value="1"/>
</dbReference>
<keyword evidence="1 2" id="KW-0802">TPR repeat</keyword>
<feature type="repeat" description="TPR" evidence="2">
    <location>
        <begin position="468"/>
        <end position="501"/>
    </location>
</feature>
<sequence length="559" mass="62522">MASGKAGRTDYGKWDKVTADLVAETEDEEKKEIEEQKKALGLDGKYARSAAEAEERKKAQEVLKAKETLERYQNREKQVMTEFKNLLGPPPTDTNNKNGFAEEVKTGEPSIVRISRDMVDAGKRVVTVADTSGNSLSDCIVLTQDLSHLESKMAANAANPNLKPKSYEGDAENEVVEEKQPKHRIIYGLIKAFFSNVHNCTIHIKCKIISGTIELSHCKNVNIQIHKDATVATIQADLCEDITIDFKDAPSSKNTAILPGQPKLYWGDDKDDRIFHAGVKAMRVRVFRDDFMESETVADYLKDGAEQVGNATPEEFQFVTSVVDGKLITEKVIRVGASTGRNVRAMTQREMDEEQVTREKAAAMAIEKAEEMIRFEQKNPNSGNKKKSPNPDAKNIEDDAVEEIYASMTAGEIKLIVDECEQNKTRGNEAFQAGEYGQAILLYSLSLDKSDELPDKATPGAKQLFRRDLVLSNRAACFLKLGQHEKALDDAKRAQEIEPTNIKAIFRRGLSLHAMGRYEEALPILAEAHKMEPKNKQIKQALQFAEVRMTQELRKRQGM</sequence>
<dbReference type="OrthoDB" id="2423701at2759"/>
<dbReference type="EMBL" id="CAICTM010000082">
    <property type="protein sequence ID" value="CAB9500393.1"/>
    <property type="molecule type" value="Genomic_DNA"/>
</dbReference>
<accession>A0A9N8H392</accession>
<feature type="repeat" description="TPR" evidence="2">
    <location>
        <begin position="502"/>
        <end position="535"/>
    </location>
</feature>
<dbReference type="InterPro" id="IPR011990">
    <property type="entry name" value="TPR-like_helical_dom_sf"/>
</dbReference>
<proteinExistence type="predicted"/>